<keyword evidence="2" id="KW-1185">Reference proteome</keyword>
<organism evidence="1 2">
    <name type="scientific">Avena sativa</name>
    <name type="common">Oat</name>
    <dbReference type="NCBI Taxonomy" id="4498"/>
    <lineage>
        <taxon>Eukaryota</taxon>
        <taxon>Viridiplantae</taxon>
        <taxon>Streptophyta</taxon>
        <taxon>Embryophyta</taxon>
        <taxon>Tracheophyta</taxon>
        <taxon>Spermatophyta</taxon>
        <taxon>Magnoliopsida</taxon>
        <taxon>Liliopsida</taxon>
        <taxon>Poales</taxon>
        <taxon>Poaceae</taxon>
        <taxon>BOP clade</taxon>
        <taxon>Pooideae</taxon>
        <taxon>Poodae</taxon>
        <taxon>Poeae</taxon>
        <taxon>Poeae Chloroplast Group 1 (Aveneae type)</taxon>
        <taxon>Aveninae</taxon>
        <taxon>Avena</taxon>
    </lineage>
</organism>
<dbReference type="EnsemblPlants" id="AVESA.00010b.r2.UnG1413640.1">
    <property type="protein sequence ID" value="AVESA.00010b.r2.UnG1413640.1.CDS"/>
    <property type="gene ID" value="AVESA.00010b.r2.UnG1413640"/>
</dbReference>
<protein>
    <submittedName>
        <fullName evidence="1">Uncharacterized protein</fullName>
    </submittedName>
</protein>
<evidence type="ECO:0000313" key="2">
    <source>
        <dbReference type="Proteomes" id="UP001732700"/>
    </source>
</evidence>
<proteinExistence type="predicted"/>
<dbReference type="Proteomes" id="UP001732700">
    <property type="component" value="Unassembled WGS sequence"/>
</dbReference>
<name>A0ACD6ANY9_AVESA</name>
<reference evidence="1" key="1">
    <citation type="submission" date="2025-09" db="UniProtKB">
        <authorList>
            <consortium name="EnsemblPlants"/>
        </authorList>
    </citation>
    <scope>IDENTIFICATION</scope>
</reference>
<accession>A0ACD6ANY9</accession>
<evidence type="ECO:0000313" key="1">
    <source>
        <dbReference type="EnsemblPlants" id="AVESA.00010b.r2.UnG1413640.1.CDS"/>
    </source>
</evidence>
<sequence length="769" mass="85193">MWMSKDRFAAKRLRTLADKLVADKISIIENKSAFGALLNVSPFIIPNNLIDFIATNTTPALREFKFNNNKIVFSKDMVRKVYGIRCGNRPVLRLKKSEQHELREVYKNGNPKQRPDIQNAVDLLLKCPVTDEATILRSWDLICLATVVDPSCVLRLKKSEQHELREVYKNGNPKQRPDIQNAVDLLLKCPVTDEATILRSWDLICLATVVDPSSGNMLTLDYLASMEDPTRTAEFAWDEHLLQLAMDLVQNIQNHKAMPLKLPEEKEPKKGAKQCVQKNAKKGAKHAALEGDEEGDEKGAKAPKFEFWITGPYSMLGFLQISATPYEVEPPIIEAVGAAKGNLSASLNEWLVFPSSQELEVPARFKHLYDKHKAIYGADIDMAVKNFAVGLKQMNAHRMASLLLDVDAAQNSQDDPSVMFPTEAAPEKEPNGNAEMRSEFDMGSEEQGIEKEGGVLEAEAMGDMEHVDYRSTDEETDDDDEVNLAAKFRVLKRARTTTQDVPQPAIIVDLLTPGGVVGGLPDVNNPVSSPYRSSPPHGISIEAWNAAPDAPSFELFSQEDNIMEKPAEAGLTEQAKEMDDANVAPVSPKAFKDAQSKSPNSYEEPTNIVLSPKASEDKTNVVLSPKASEEAKSVEVLNKPATPTNRMSTDDVTKDDSIGAGTLEKKNRFKRAAKEVLSPPKMKKIKVWGSRPEEERRAEAEGAREEARAETVVGVARRMQKLEGGQRRVGGRKRRRWARGRAGTGWGQAWVERELLAGGGRGPRMAERG</sequence>